<reference evidence="1" key="1">
    <citation type="submission" date="2022-07" db="EMBL/GenBank/DDBJ databases">
        <title>Genome Sequence of Phlebia brevispora.</title>
        <authorList>
            <person name="Buettner E."/>
        </authorList>
    </citation>
    <scope>NUCLEOTIDE SEQUENCE</scope>
    <source>
        <strain evidence="1">MPL23</strain>
    </source>
</reference>
<gene>
    <name evidence="1" type="ORF">NM688_g7539</name>
</gene>
<evidence type="ECO:0000313" key="1">
    <source>
        <dbReference type="EMBL" id="KAJ3531686.1"/>
    </source>
</evidence>
<proteinExistence type="predicted"/>
<dbReference type="Proteomes" id="UP001148662">
    <property type="component" value="Unassembled WGS sequence"/>
</dbReference>
<evidence type="ECO:0000313" key="2">
    <source>
        <dbReference type="Proteomes" id="UP001148662"/>
    </source>
</evidence>
<protein>
    <submittedName>
        <fullName evidence="1">Uncharacterized protein</fullName>
    </submittedName>
</protein>
<accession>A0ACC1S409</accession>
<comment type="caution">
    <text evidence="1">The sequence shown here is derived from an EMBL/GenBank/DDBJ whole genome shotgun (WGS) entry which is preliminary data.</text>
</comment>
<keyword evidence="2" id="KW-1185">Reference proteome</keyword>
<sequence>MNGRSAITSIVNQLPTTLDEGVSCLFARFRHLSIHSIHPITIRDYLGEACVSINLQTPAYLYTPQGTTLQVCTNVTISWHGGGAPYDLSMVQRNSGTGIYRGAAVTRATFYVWTVNADVGTDVVITIADAQGRGVSTPLLSVEGDSSCLSSGSPQSIGMQPDTGNSISISSDSPVPAKTFTSPSSTLSITTTPQTVPSEISSSSAPLFSSVTSSNRAEMGSGMQMGPSQTQPFLSGTNSGPVPSSSLLSSTFGNSISHNHTPLIAGATIAGVVVLLVSVCCLLVYYRKARPSSGEPSKLSVVTNYDVPPTSDVSVESPIKFHDGPSDTVTPYDIERRSVLTSTRTFSPRSLAASGLRANSVTKQVVSASRFASPDFSEPWVVHKNRLTGEPQFVDRYELPSLSVHLVDPYIVRERDGGVCLAGGLLSSDLDAETVVLPPAYQAIKTPNAHAAGADACRDLMFNVDTESRMDDH</sequence>
<dbReference type="EMBL" id="JANHOG010001783">
    <property type="protein sequence ID" value="KAJ3531686.1"/>
    <property type="molecule type" value="Genomic_DNA"/>
</dbReference>
<name>A0ACC1S409_9APHY</name>
<organism evidence="1 2">
    <name type="scientific">Phlebia brevispora</name>
    <dbReference type="NCBI Taxonomy" id="194682"/>
    <lineage>
        <taxon>Eukaryota</taxon>
        <taxon>Fungi</taxon>
        <taxon>Dikarya</taxon>
        <taxon>Basidiomycota</taxon>
        <taxon>Agaricomycotina</taxon>
        <taxon>Agaricomycetes</taxon>
        <taxon>Polyporales</taxon>
        <taxon>Meruliaceae</taxon>
        <taxon>Phlebia</taxon>
    </lineage>
</organism>